<feature type="transmembrane region" description="Helical" evidence="6">
    <location>
        <begin position="376"/>
        <end position="397"/>
    </location>
</feature>
<evidence type="ECO:0000313" key="9">
    <source>
        <dbReference type="Proteomes" id="UP000295717"/>
    </source>
</evidence>
<dbReference type="InterPro" id="IPR035681">
    <property type="entry name" value="ComA-like_MBL"/>
</dbReference>
<dbReference type="SMART" id="SM00849">
    <property type="entry name" value="Lactamase_B"/>
    <property type="match status" value="1"/>
</dbReference>
<dbReference type="AlphaFoldDB" id="A0A4R3MR61"/>
<keyword evidence="3 6" id="KW-0812">Transmembrane</keyword>
<dbReference type="InterPro" id="IPR052159">
    <property type="entry name" value="Competence_DNA_uptake"/>
</dbReference>
<dbReference type="Pfam" id="PF03772">
    <property type="entry name" value="Competence"/>
    <property type="match status" value="1"/>
</dbReference>
<dbReference type="CDD" id="cd07731">
    <property type="entry name" value="ComA-like_MBL-fold"/>
    <property type="match status" value="1"/>
</dbReference>
<dbReference type="InterPro" id="IPR004477">
    <property type="entry name" value="ComEC_N"/>
</dbReference>
<organism evidence="8 9">
    <name type="scientific">Thiobaca trueperi</name>
    <dbReference type="NCBI Taxonomy" id="127458"/>
    <lineage>
        <taxon>Bacteria</taxon>
        <taxon>Pseudomonadati</taxon>
        <taxon>Pseudomonadota</taxon>
        <taxon>Gammaproteobacteria</taxon>
        <taxon>Chromatiales</taxon>
        <taxon>Chromatiaceae</taxon>
        <taxon>Thiobaca</taxon>
    </lineage>
</organism>
<evidence type="ECO:0000256" key="5">
    <source>
        <dbReference type="ARBA" id="ARBA00023136"/>
    </source>
</evidence>
<dbReference type="GO" id="GO:0005886">
    <property type="term" value="C:plasma membrane"/>
    <property type="evidence" value="ECO:0007669"/>
    <property type="project" value="UniProtKB-SubCell"/>
</dbReference>
<protein>
    <submittedName>
        <fullName evidence="8">Competence protein ComEC</fullName>
    </submittedName>
</protein>
<dbReference type="InterPro" id="IPR025405">
    <property type="entry name" value="DUF4131"/>
</dbReference>
<evidence type="ECO:0000256" key="2">
    <source>
        <dbReference type="ARBA" id="ARBA00022475"/>
    </source>
</evidence>
<feature type="domain" description="Metallo-beta-lactamase" evidence="7">
    <location>
        <begin position="517"/>
        <end position="703"/>
    </location>
</feature>
<feature type="transmembrane region" description="Helical" evidence="6">
    <location>
        <begin position="338"/>
        <end position="356"/>
    </location>
</feature>
<comment type="subcellular location">
    <subcellularLocation>
        <location evidence="1">Cell membrane</location>
        <topology evidence="1">Multi-pass membrane protein</topology>
    </subcellularLocation>
</comment>
<evidence type="ECO:0000256" key="1">
    <source>
        <dbReference type="ARBA" id="ARBA00004651"/>
    </source>
</evidence>
<gene>
    <name evidence="8" type="ORF">EDC35_1168</name>
</gene>
<dbReference type="Pfam" id="PF13567">
    <property type="entry name" value="DUF4131"/>
    <property type="match status" value="1"/>
</dbReference>
<dbReference type="InterPro" id="IPR004797">
    <property type="entry name" value="Competence_ComEC/Rec2"/>
</dbReference>
<dbReference type="PANTHER" id="PTHR30619:SF1">
    <property type="entry name" value="RECOMBINATION PROTEIN 2"/>
    <property type="match status" value="1"/>
</dbReference>
<dbReference type="NCBIfam" id="TIGR00360">
    <property type="entry name" value="ComEC_N-term"/>
    <property type="match status" value="1"/>
</dbReference>
<dbReference type="SUPFAM" id="SSF56281">
    <property type="entry name" value="Metallo-hydrolase/oxidoreductase"/>
    <property type="match status" value="1"/>
</dbReference>
<keyword evidence="9" id="KW-1185">Reference proteome</keyword>
<evidence type="ECO:0000259" key="7">
    <source>
        <dbReference type="SMART" id="SM00849"/>
    </source>
</evidence>
<name>A0A4R3MR61_9GAMM</name>
<feature type="transmembrane region" description="Helical" evidence="6">
    <location>
        <begin position="267"/>
        <end position="289"/>
    </location>
</feature>
<reference evidence="8 9" key="1">
    <citation type="submission" date="2019-03" db="EMBL/GenBank/DDBJ databases">
        <title>Genomic Encyclopedia of Type Strains, Phase IV (KMG-IV): sequencing the most valuable type-strain genomes for metagenomic binning, comparative biology and taxonomic classification.</title>
        <authorList>
            <person name="Goeker M."/>
        </authorList>
    </citation>
    <scope>NUCLEOTIDE SEQUENCE [LARGE SCALE GENOMIC DNA]</scope>
    <source>
        <strain evidence="8 9">DSM 13587</strain>
    </source>
</reference>
<dbReference type="Gene3D" id="3.60.15.10">
    <property type="entry name" value="Ribonuclease Z/Hydroxyacylglutathione hydrolase-like"/>
    <property type="match status" value="1"/>
</dbReference>
<dbReference type="EMBL" id="SMAO01000016">
    <property type="protein sequence ID" value="TCT17970.1"/>
    <property type="molecule type" value="Genomic_DNA"/>
</dbReference>
<evidence type="ECO:0000256" key="6">
    <source>
        <dbReference type="SAM" id="Phobius"/>
    </source>
</evidence>
<keyword evidence="5 6" id="KW-0472">Membrane</keyword>
<dbReference type="InterPro" id="IPR001279">
    <property type="entry name" value="Metallo-B-lactamas"/>
</dbReference>
<accession>A0A4R3MR61</accession>
<dbReference type="OrthoDB" id="9761531at2"/>
<dbReference type="GO" id="GO:0030420">
    <property type="term" value="P:establishment of competence for transformation"/>
    <property type="evidence" value="ECO:0007669"/>
    <property type="project" value="InterPro"/>
</dbReference>
<evidence type="ECO:0000256" key="4">
    <source>
        <dbReference type="ARBA" id="ARBA00022989"/>
    </source>
</evidence>
<keyword evidence="4 6" id="KW-1133">Transmembrane helix</keyword>
<proteinExistence type="predicted"/>
<comment type="caution">
    <text evidence="8">The sequence shown here is derived from an EMBL/GenBank/DDBJ whole genome shotgun (WGS) entry which is preliminary data.</text>
</comment>
<sequence>MIRAGLAFAAGVAVFYSLPAPLPLWPLVLTTLSVAALAWIWSWPRLPLLALLGLCWAQIHACALLCAPFPDELARAPLMVEGRIVSIPASTGLATRFLFRVERSLQDDQPLPFRGLVRLSWYDASTTIHAGERWRFPVRLKPRHGYANPGGFDFERWLFEQGVKATGNLRRAEGVERLDAGPGSAWLTRWRQELAGHLAGVLGESRALGLVQALTIGERAGFAPEDWEIMTLTGTNHLVAISGLHVGLIATGVFFLARWLWSRSARLTLLLAAPRAAALASALAALSYAGLAGFAISTQRALIMLAVVLGALFWQRTLRPYHALTLALLGVLILDPTAILSYGFWLSFGAVAVLLFNLGQRLPRRDLWTRWGRAQWAVGIGLLPLLLFFFGRASLIAPLVNLVAVPLFGLLLPLVLITSLLSLIPGLTWPLSLTADLLGWCLDALARVATLPWAAAMLPARPLWVWGVATAGVLLLLAPRGLPGRWLGLMLLLPLLLIRLPGPTHGEVWFTLLDVGQGLAAVAQTRDGTLVFDTGPGFPSGFNAGAAVVAPFLLEQGIEHIERLVVSHADRDHAGGLAGLMSRIGIDRIQSGEPGDLGLASVEPCRAGEGWIWSGVSFRFLHPDDDGERGNNASCVLRIETGGHSILLTGDIERRVERRLVVRLGSDLQSDILIAGHHGSASSTSAEFLKAVSPDWVLFSSGYANHFGFPAMTVRERIAGLGIPMLDTGILGAIRLRLDADGGLDGPWGWRERHGWLWTHRPD</sequence>
<feature type="transmembrane region" description="Helical" evidence="6">
    <location>
        <begin position="238"/>
        <end position="261"/>
    </location>
</feature>
<feature type="transmembrane region" description="Helical" evidence="6">
    <location>
        <begin position="301"/>
        <end position="318"/>
    </location>
</feature>
<dbReference type="Proteomes" id="UP000295717">
    <property type="component" value="Unassembled WGS sequence"/>
</dbReference>
<dbReference type="InterPro" id="IPR036866">
    <property type="entry name" value="RibonucZ/Hydroxyglut_hydro"/>
</dbReference>
<dbReference type="Pfam" id="PF00753">
    <property type="entry name" value="Lactamase_B"/>
    <property type="match status" value="1"/>
</dbReference>
<keyword evidence="2" id="KW-1003">Cell membrane</keyword>
<evidence type="ECO:0000313" key="8">
    <source>
        <dbReference type="EMBL" id="TCT17970.1"/>
    </source>
</evidence>
<feature type="transmembrane region" description="Helical" evidence="6">
    <location>
        <begin position="463"/>
        <end position="479"/>
    </location>
</feature>
<dbReference type="NCBIfam" id="TIGR00361">
    <property type="entry name" value="ComEC_Rec2"/>
    <property type="match status" value="1"/>
</dbReference>
<dbReference type="RefSeq" id="WP_132978695.1">
    <property type="nucleotide sequence ID" value="NZ_SMAO01000016.1"/>
</dbReference>
<evidence type="ECO:0000256" key="3">
    <source>
        <dbReference type="ARBA" id="ARBA00022692"/>
    </source>
</evidence>
<dbReference type="PANTHER" id="PTHR30619">
    <property type="entry name" value="DNA INTERNALIZATION/COMPETENCE PROTEIN COMEC/REC2"/>
    <property type="match status" value="1"/>
</dbReference>
<feature type="transmembrane region" description="Helical" evidence="6">
    <location>
        <begin position="48"/>
        <end position="69"/>
    </location>
</feature>
<feature type="transmembrane region" description="Helical" evidence="6">
    <location>
        <begin position="403"/>
        <end position="425"/>
    </location>
</feature>